<evidence type="ECO:0000256" key="4">
    <source>
        <dbReference type="ARBA" id="ARBA00022825"/>
    </source>
</evidence>
<proteinExistence type="inferred from homology"/>
<dbReference type="GO" id="GO:0008236">
    <property type="term" value="F:serine-type peptidase activity"/>
    <property type="evidence" value="ECO:0007669"/>
    <property type="project" value="UniProtKB-KW"/>
</dbReference>
<comment type="similarity">
    <text evidence="1">Belongs to the peptidase S49 family.</text>
</comment>
<dbReference type="AlphaFoldDB" id="A0A1H6ANK9"/>
<dbReference type="Pfam" id="PF01343">
    <property type="entry name" value="Peptidase_S49"/>
    <property type="match status" value="1"/>
</dbReference>
<accession>A0A1H6ANK9</accession>
<keyword evidence="4" id="KW-0720">Serine protease</keyword>
<evidence type="ECO:0000256" key="3">
    <source>
        <dbReference type="ARBA" id="ARBA00022801"/>
    </source>
</evidence>
<organism evidence="6 7">
    <name type="scientific">Thalassococcus halodurans</name>
    <dbReference type="NCBI Taxonomy" id="373675"/>
    <lineage>
        <taxon>Bacteria</taxon>
        <taxon>Pseudomonadati</taxon>
        <taxon>Pseudomonadota</taxon>
        <taxon>Alphaproteobacteria</taxon>
        <taxon>Rhodobacterales</taxon>
        <taxon>Roseobacteraceae</taxon>
        <taxon>Thalassococcus</taxon>
    </lineage>
</organism>
<dbReference type="InterPro" id="IPR002142">
    <property type="entry name" value="Peptidase_S49"/>
</dbReference>
<dbReference type="EMBL" id="FNUZ01000005">
    <property type="protein sequence ID" value="SEG50323.1"/>
    <property type="molecule type" value="Genomic_DNA"/>
</dbReference>
<feature type="domain" description="Peptidase S49" evidence="5">
    <location>
        <begin position="107"/>
        <end position="248"/>
    </location>
</feature>
<evidence type="ECO:0000259" key="5">
    <source>
        <dbReference type="Pfam" id="PF01343"/>
    </source>
</evidence>
<keyword evidence="7" id="KW-1185">Reference proteome</keyword>
<sequence>MFASLQNSPAFHRAVPLFVEGGQSKSNGMRSKLPFLKSKPVVSVIRLQGTIASGGRGTLSDASLAPLLTRAFSKGKPAAVALEINSPGGSPVQSSLIGARIRRLAEEKEVPVFAFVEDVAASGGYWIASAADEIFADASSILGSIGVISAGFGAHVFLQKQGIERRVHTAGKSKSMLDPFKPENPEDIERLNSLLAQLHDNFIGQIQSRRGDKLADNPDLFTGEVWIGQKAVEVGLADGVGHLETVMKARFGDKVRFRRYSQRRPLFARFGAQLLRDGLTEIEERAEFARFGL</sequence>
<keyword evidence="3" id="KW-0378">Hydrolase</keyword>
<evidence type="ECO:0000313" key="6">
    <source>
        <dbReference type="EMBL" id="SEG50323.1"/>
    </source>
</evidence>
<keyword evidence="2 6" id="KW-0645">Protease</keyword>
<dbReference type="PANTHER" id="PTHR42987">
    <property type="entry name" value="PEPTIDASE S49"/>
    <property type="match status" value="1"/>
</dbReference>
<reference evidence="6 7" key="1">
    <citation type="submission" date="2016-10" db="EMBL/GenBank/DDBJ databases">
        <authorList>
            <person name="de Groot N.N."/>
        </authorList>
    </citation>
    <scope>NUCLEOTIDE SEQUENCE [LARGE SCALE GENOMIC DNA]</scope>
    <source>
        <strain evidence="6 7">DSM 26915</strain>
    </source>
</reference>
<dbReference type="SUPFAM" id="SSF52096">
    <property type="entry name" value="ClpP/crotonase"/>
    <property type="match status" value="1"/>
</dbReference>
<evidence type="ECO:0000256" key="2">
    <source>
        <dbReference type="ARBA" id="ARBA00022670"/>
    </source>
</evidence>
<evidence type="ECO:0000256" key="1">
    <source>
        <dbReference type="ARBA" id="ARBA00008683"/>
    </source>
</evidence>
<dbReference type="GO" id="GO:0006508">
    <property type="term" value="P:proteolysis"/>
    <property type="evidence" value="ECO:0007669"/>
    <property type="project" value="UniProtKB-KW"/>
</dbReference>
<dbReference type="InterPro" id="IPR047272">
    <property type="entry name" value="S49_SppA_C"/>
</dbReference>
<dbReference type="InterPro" id="IPR029045">
    <property type="entry name" value="ClpP/crotonase-like_dom_sf"/>
</dbReference>
<gene>
    <name evidence="6" type="ORF">SAMN04488045_3065</name>
</gene>
<dbReference type="Proteomes" id="UP000236752">
    <property type="component" value="Unassembled WGS sequence"/>
</dbReference>
<name>A0A1H6ANK9_9RHOB</name>
<dbReference type="PANTHER" id="PTHR42987:SF8">
    <property type="entry name" value="PROTEINASE"/>
    <property type="match status" value="1"/>
</dbReference>
<evidence type="ECO:0000313" key="7">
    <source>
        <dbReference type="Proteomes" id="UP000236752"/>
    </source>
</evidence>
<protein>
    <submittedName>
        <fullName evidence="6">Serine protease SohB</fullName>
    </submittedName>
</protein>
<dbReference type="Gene3D" id="6.20.330.10">
    <property type="match status" value="1"/>
</dbReference>
<dbReference type="Gene3D" id="3.90.226.10">
    <property type="entry name" value="2-enoyl-CoA Hydratase, Chain A, domain 1"/>
    <property type="match status" value="1"/>
</dbReference>
<dbReference type="CDD" id="cd07023">
    <property type="entry name" value="S49_Sppa_N_C"/>
    <property type="match status" value="1"/>
</dbReference>